<gene>
    <name evidence="2" type="ORF">PGAL8A_00354400</name>
</gene>
<dbReference type="RefSeq" id="XP_028529131.1">
    <property type="nucleotide sequence ID" value="XM_028672594.1"/>
</dbReference>
<dbReference type="AlphaFoldDB" id="A0A1J1GVP6"/>
<dbReference type="GeneID" id="39732074"/>
<keyword evidence="3" id="KW-1185">Reference proteome</keyword>
<keyword evidence="1" id="KW-0472">Membrane</keyword>
<name>A0A1J1GVP6_PLAGA</name>
<evidence type="ECO:0000256" key="1">
    <source>
        <dbReference type="SAM" id="Phobius"/>
    </source>
</evidence>
<dbReference type="VEuPathDB" id="PlasmoDB:PGAL8A_00354400"/>
<dbReference type="OMA" id="DECISMK"/>
<keyword evidence="1" id="KW-1133">Transmembrane helix</keyword>
<accession>A0A1J1GVP6</accession>
<dbReference type="EMBL" id="CVMV01000059">
    <property type="protein sequence ID" value="CRG96326.1"/>
    <property type="molecule type" value="Genomic_DNA"/>
</dbReference>
<keyword evidence="1" id="KW-0812">Transmembrane</keyword>
<dbReference type="OrthoDB" id="387530at2759"/>
<sequence length="365" mass="42853">MKKMNEENLKGINNKENVNQNKPREIVNSYNDITDIAVVSGVSNKNEEYICNINKENENVVIDNSYTKHKNEGIINIENNSNDNISTSIINKSIRIINDSIYNIKNNLTSIKNIINLNEESEEETISENYKSDESSIVKTFENLKDDEYLDSKNNEDLELLLKTVINTKKEEKQFTTLDIIDECISIGNIYSINKSKQLLNKDNNSVIKNENLTNEKKSSFENSEVDDNYVEDINLDNLDNLDKFLKINKVKSYNEYGIESTSNCSLNTSNFQTEQKKNTKNKSGNLYKDTLYKFKDFLQNEENKLTYLLKKFLKKKKLNMLLKDKKKICYFILHLFFFFSYAFFAIFFIFLKRIFYHIIFDQDL</sequence>
<proteinExistence type="predicted"/>
<comment type="caution">
    <text evidence="2">The sequence shown here is derived from an EMBL/GenBank/DDBJ whole genome shotgun (WGS) entry which is preliminary data.</text>
</comment>
<evidence type="ECO:0000313" key="3">
    <source>
        <dbReference type="Proteomes" id="UP000220797"/>
    </source>
</evidence>
<evidence type="ECO:0000313" key="2">
    <source>
        <dbReference type="EMBL" id="CRG96326.1"/>
    </source>
</evidence>
<dbReference type="Proteomes" id="UP000220797">
    <property type="component" value="Unassembled WGS sequence"/>
</dbReference>
<organism evidence="2 3">
    <name type="scientific">Plasmodium gallinaceum</name>
    <dbReference type="NCBI Taxonomy" id="5849"/>
    <lineage>
        <taxon>Eukaryota</taxon>
        <taxon>Sar</taxon>
        <taxon>Alveolata</taxon>
        <taxon>Apicomplexa</taxon>
        <taxon>Aconoidasida</taxon>
        <taxon>Haemosporida</taxon>
        <taxon>Plasmodiidae</taxon>
        <taxon>Plasmodium</taxon>
        <taxon>Plasmodium (Haemamoeba)</taxon>
    </lineage>
</organism>
<reference evidence="2" key="1">
    <citation type="submission" date="2015-04" db="EMBL/GenBank/DDBJ databases">
        <authorList>
            <consortium name="Pathogen Informatics"/>
        </authorList>
    </citation>
    <scope>NUCLEOTIDE SEQUENCE [LARGE SCALE GENOMIC DNA]</scope>
    <source>
        <strain evidence="2">8A</strain>
    </source>
</reference>
<feature type="transmembrane region" description="Helical" evidence="1">
    <location>
        <begin position="329"/>
        <end position="352"/>
    </location>
</feature>
<protein>
    <submittedName>
        <fullName evidence="2">Uncharacterized protein</fullName>
    </submittedName>
</protein>